<reference evidence="1" key="1">
    <citation type="submission" date="2014-09" db="EMBL/GenBank/DDBJ databases">
        <authorList>
            <person name="Magalhaes I.L.F."/>
            <person name="Oliveira U."/>
            <person name="Santos F.R."/>
            <person name="Vidigal T.H.D.A."/>
            <person name="Brescovit A.D."/>
            <person name="Santos A.J."/>
        </authorList>
    </citation>
    <scope>NUCLEOTIDE SEQUENCE</scope>
    <source>
        <tissue evidence="1">Shoot tissue taken approximately 20 cm above the soil surface</tissue>
    </source>
</reference>
<sequence>MQRYRLVFQISSQGTTGPTVHTMRRTNFLFKNSSGQKHLTHLAHHLLSSPAVIPKCHKTEKTKQYSKATNVHHFICHFLYPSVLKNTFWLQPLF</sequence>
<name>A0A0A9G7D8_ARUDO</name>
<evidence type="ECO:0000313" key="1">
    <source>
        <dbReference type="EMBL" id="JAE20407.1"/>
    </source>
</evidence>
<proteinExistence type="predicted"/>
<protein>
    <submittedName>
        <fullName evidence="1">Uncharacterized protein</fullName>
    </submittedName>
</protein>
<dbReference type="EMBL" id="GBRH01177489">
    <property type="protein sequence ID" value="JAE20407.1"/>
    <property type="molecule type" value="Transcribed_RNA"/>
</dbReference>
<organism evidence="1">
    <name type="scientific">Arundo donax</name>
    <name type="common">Giant reed</name>
    <name type="synonym">Donax arundinaceus</name>
    <dbReference type="NCBI Taxonomy" id="35708"/>
    <lineage>
        <taxon>Eukaryota</taxon>
        <taxon>Viridiplantae</taxon>
        <taxon>Streptophyta</taxon>
        <taxon>Embryophyta</taxon>
        <taxon>Tracheophyta</taxon>
        <taxon>Spermatophyta</taxon>
        <taxon>Magnoliopsida</taxon>
        <taxon>Liliopsida</taxon>
        <taxon>Poales</taxon>
        <taxon>Poaceae</taxon>
        <taxon>PACMAD clade</taxon>
        <taxon>Arundinoideae</taxon>
        <taxon>Arundineae</taxon>
        <taxon>Arundo</taxon>
    </lineage>
</organism>
<dbReference type="AlphaFoldDB" id="A0A0A9G7D8"/>
<accession>A0A0A9G7D8</accession>
<reference evidence="1" key="2">
    <citation type="journal article" date="2015" name="Data Brief">
        <title>Shoot transcriptome of the giant reed, Arundo donax.</title>
        <authorList>
            <person name="Barrero R.A."/>
            <person name="Guerrero F.D."/>
            <person name="Moolhuijzen P."/>
            <person name="Goolsby J.A."/>
            <person name="Tidwell J."/>
            <person name="Bellgard S.E."/>
            <person name="Bellgard M.I."/>
        </authorList>
    </citation>
    <scope>NUCLEOTIDE SEQUENCE</scope>
    <source>
        <tissue evidence="1">Shoot tissue taken approximately 20 cm above the soil surface</tissue>
    </source>
</reference>